<feature type="domain" description="Disease resistance N-terminal" evidence="7">
    <location>
        <begin position="7"/>
        <end position="90"/>
    </location>
</feature>
<evidence type="ECO:0008006" key="12">
    <source>
        <dbReference type="Google" id="ProtNLM"/>
    </source>
</evidence>
<evidence type="ECO:0000259" key="8">
    <source>
        <dbReference type="Pfam" id="PF23559"/>
    </source>
</evidence>
<evidence type="ECO:0000256" key="4">
    <source>
        <dbReference type="ARBA" id="ARBA00022741"/>
    </source>
</evidence>
<dbReference type="AlphaFoldDB" id="A0A0E0EFR2"/>
<dbReference type="InterPro" id="IPR038005">
    <property type="entry name" value="RX-like_CC"/>
</dbReference>
<dbReference type="PANTHER" id="PTHR19338">
    <property type="entry name" value="TRANSLOCASE OF INNER MITOCHONDRIAL MEMBRANE 13 HOMOLOG"/>
    <property type="match status" value="1"/>
</dbReference>
<evidence type="ECO:0000259" key="7">
    <source>
        <dbReference type="Pfam" id="PF18052"/>
    </source>
</evidence>
<dbReference type="Proteomes" id="UP000008021">
    <property type="component" value="Chromosome 7"/>
</dbReference>
<organism evidence="10">
    <name type="scientific">Oryza meridionalis</name>
    <dbReference type="NCBI Taxonomy" id="40149"/>
    <lineage>
        <taxon>Eukaryota</taxon>
        <taxon>Viridiplantae</taxon>
        <taxon>Streptophyta</taxon>
        <taxon>Embryophyta</taxon>
        <taxon>Tracheophyta</taxon>
        <taxon>Spermatophyta</taxon>
        <taxon>Magnoliopsida</taxon>
        <taxon>Liliopsida</taxon>
        <taxon>Poales</taxon>
        <taxon>Poaceae</taxon>
        <taxon>BOP clade</taxon>
        <taxon>Oryzoideae</taxon>
        <taxon>Oryzeae</taxon>
        <taxon>Oryzinae</taxon>
        <taxon>Oryza</taxon>
    </lineage>
</organism>
<dbReference type="PANTHER" id="PTHR19338:SF75">
    <property type="entry name" value="OS08G0170100 PROTEIN"/>
    <property type="match status" value="1"/>
</dbReference>
<dbReference type="InterPro" id="IPR041118">
    <property type="entry name" value="Rx_N"/>
</dbReference>
<dbReference type="GO" id="GO:0006952">
    <property type="term" value="P:defense response"/>
    <property type="evidence" value="ECO:0007669"/>
    <property type="project" value="UniProtKB-KW"/>
</dbReference>
<proteinExistence type="inferred from homology"/>
<reference evidence="10" key="1">
    <citation type="submission" date="2015-04" db="UniProtKB">
        <authorList>
            <consortium name="EnsemblPlants"/>
        </authorList>
    </citation>
    <scope>IDENTIFICATION</scope>
</reference>
<keyword evidence="4" id="KW-0547">Nucleotide-binding</keyword>
<dbReference type="Pfam" id="PF18052">
    <property type="entry name" value="Rx_N"/>
    <property type="match status" value="1"/>
</dbReference>
<reference evidence="10" key="2">
    <citation type="submission" date="2018-05" db="EMBL/GenBank/DDBJ databases">
        <title>OmerRS3 (Oryza meridionalis Reference Sequence Version 3).</title>
        <authorList>
            <person name="Zhang J."/>
            <person name="Kudrna D."/>
            <person name="Lee S."/>
            <person name="Talag J."/>
            <person name="Welchert J."/>
            <person name="Wing R.A."/>
        </authorList>
    </citation>
    <scope>NUCLEOTIDE SEQUENCE [LARGE SCALE GENOMIC DNA]</scope>
    <source>
        <strain evidence="10">cv. OR44</strain>
    </source>
</reference>
<dbReference type="Pfam" id="PF23559">
    <property type="entry name" value="WHD_DRP"/>
    <property type="match status" value="1"/>
</dbReference>
<dbReference type="STRING" id="40149.A0A0E0EFR2"/>
<name>A0A0E0EFR2_9ORYZ</name>
<dbReference type="InterPro" id="IPR042197">
    <property type="entry name" value="Apaf_helical"/>
</dbReference>
<dbReference type="CDD" id="cd14798">
    <property type="entry name" value="RX-CC_like"/>
    <property type="match status" value="1"/>
</dbReference>
<dbReference type="InterPro" id="IPR055414">
    <property type="entry name" value="LRR_R13L4/SHOC2-like"/>
</dbReference>
<evidence type="ECO:0000313" key="11">
    <source>
        <dbReference type="Proteomes" id="UP000008021"/>
    </source>
</evidence>
<feature type="domain" description="Disease resistance R13L4/SHOC-2-like LRR" evidence="9">
    <location>
        <begin position="420"/>
        <end position="500"/>
    </location>
</feature>
<keyword evidence="5" id="KW-0611">Plant defense</keyword>
<sequence>MGLVTGAMGNLLPKMVRLLKEEYNLQIGVRKKIESLLRELDSVYTVLRVVGEVPPEQLDMLVKLWALDLREASYEMEDIIDTFLVHHVDKIGKLFKKVKVRRKIAGAIQDIDKKLKEVAARRGRYTVDDIVVAKPEYQATIDPRLLNLFKKATELHPDMKKVVRDILIDLDKQRYMQSIMMLLDERQLINELQEFLQKKRVVATTRIFEVAAYVSDVYKMKPLSHEDSKKLLYTRIVGGEDKCLDSDPLADACEKILKKCCGVPLAIIIMASLLANKPMEDWPVVYKSIGLGHGGNNDDYYIEKNILIWKWITEGFVHEEKAAGIGLFELGEGYFNELINRSLILPAEDEDKGYRDGCHVHDMVLDLVLLLSAEENFVTVLDGSEQLVLPSRNSRRLALQCRSSEPNIESPMLPNIGMEQLRSFVVTECCDINVASISSHVIRVLALENCLILDHCGKHALQHVWSLLHLRYLGLQYIDSIELPEEVGHLKFLQVLDLSGM</sequence>
<comment type="similarity">
    <text evidence="1">Belongs to the disease resistance NB-LRR family.</text>
</comment>
<dbReference type="Gene3D" id="1.20.5.4130">
    <property type="match status" value="1"/>
</dbReference>
<keyword evidence="6" id="KW-0175">Coiled coil</keyword>
<dbReference type="Gene3D" id="3.80.10.10">
    <property type="entry name" value="Ribonuclease Inhibitor"/>
    <property type="match status" value="1"/>
</dbReference>
<accession>A0A0E0EFR2</accession>
<dbReference type="EnsemblPlants" id="OMERI07G21880.1">
    <property type="protein sequence ID" value="OMERI07G21880.1"/>
    <property type="gene ID" value="OMERI07G21880"/>
</dbReference>
<dbReference type="GO" id="GO:0043531">
    <property type="term" value="F:ADP binding"/>
    <property type="evidence" value="ECO:0007669"/>
    <property type="project" value="InterPro"/>
</dbReference>
<evidence type="ECO:0000313" key="10">
    <source>
        <dbReference type="EnsemblPlants" id="OMERI07G21880.1"/>
    </source>
</evidence>
<keyword evidence="11" id="KW-1185">Reference proteome</keyword>
<evidence type="ECO:0000256" key="6">
    <source>
        <dbReference type="ARBA" id="ARBA00023054"/>
    </source>
</evidence>
<dbReference type="HOGENOM" id="CLU_000837_9_4_1"/>
<evidence type="ECO:0000256" key="1">
    <source>
        <dbReference type="ARBA" id="ARBA00008894"/>
    </source>
</evidence>
<dbReference type="InterPro" id="IPR032675">
    <property type="entry name" value="LRR_dom_sf"/>
</dbReference>
<dbReference type="SUPFAM" id="SSF52058">
    <property type="entry name" value="L domain-like"/>
    <property type="match status" value="1"/>
</dbReference>
<dbReference type="Gramene" id="OMERI07G21880.1">
    <property type="protein sequence ID" value="OMERI07G21880.1"/>
    <property type="gene ID" value="OMERI07G21880"/>
</dbReference>
<dbReference type="GO" id="GO:0051707">
    <property type="term" value="P:response to other organism"/>
    <property type="evidence" value="ECO:0007669"/>
    <property type="project" value="UniProtKB-ARBA"/>
</dbReference>
<keyword evidence="3" id="KW-0677">Repeat</keyword>
<dbReference type="eggNOG" id="KOG4658">
    <property type="taxonomic scope" value="Eukaryota"/>
</dbReference>
<dbReference type="Gene3D" id="1.10.8.430">
    <property type="entry name" value="Helical domain of apoptotic protease-activating factors"/>
    <property type="match status" value="1"/>
</dbReference>
<dbReference type="SUPFAM" id="SSF52540">
    <property type="entry name" value="P-loop containing nucleoside triphosphate hydrolases"/>
    <property type="match status" value="1"/>
</dbReference>
<dbReference type="Pfam" id="PF23598">
    <property type="entry name" value="LRR_14"/>
    <property type="match status" value="1"/>
</dbReference>
<protein>
    <recommendedName>
        <fullName evidence="12">Rx N-terminal domain-containing protein</fullName>
    </recommendedName>
</protein>
<feature type="domain" description="Disease resistance protein winged helix" evidence="8">
    <location>
        <begin position="299"/>
        <end position="368"/>
    </location>
</feature>
<dbReference type="InterPro" id="IPR027417">
    <property type="entry name" value="P-loop_NTPase"/>
</dbReference>
<keyword evidence="2" id="KW-0433">Leucine-rich repeat</keyword>
<evidence type="ECO:0000259" key="9">
    <source>
        <dbReference type="Pfam" id="PF23598"/>
    </source>
</evidence>
<evidence type="ECO:0000256" key="3">
    <source>
        <dbReference type="ARBA" id="ARBA00022737"/>
    </source>
</evidence>
<evidence type="ECO:0000256" key="2">
    <source>
        <dbReference type="ARBA" id="ARBA00022614"/>
    </source>
</evidence>
<dbReference type="InterPro" id="IPR058922">
    <property type="entry name" value="WHD_DRP"/>
</dbReference>
<evidence type="ECO:0000256" key="5">
    <source>
        <dbReference type="ARBA" id="ARBA00022821"/>
    </source>
</evidence>